<sequence>MGSRRRHGRAHKILIQGKLKTGEADRGRITPIQGLSLKMVEEHDLAKVEKREIQLPNHCLNLT</sequence>
<dbReference type="Gramene" id="RZC49606">
    <property type="protein sequence ID" value="RZC49606"/>
    <property type="gene ID" value="C5167_018033"/>
</dbReference>
<proteinExistence type="predicted"/>
<dbReference type="Proteomes" id="UP000316621">
    <property type="component" value="Chromosome 2"/>
</dbReference>
<organism evidence="1 2">
    <name type="scientific">Papaver somniferum</name>
    <name type="common">Opium poppy</name>
    <dbReference type="NCBI Taxonomy" id="3469"/>
    <lineage>
        <taxon>Eukaryota</taxon>
        <taxon>Viridiplantae</taxon>
        <taxon>Streptophyta</taxon>
        <taxon>Embryophyta</taxon>
        <taxon>Tracheophyta</taxon>
        <taxon>Spermatophyta</taxon>
        <taxon>Magnoliopsida</taxon>
        <taxon>Ranunculales</taxon>
        <taxon>Papaveraceae</taxon>
        <taxon>Papaveroideae</taxon>
        <taxon>Papaver</taxon>
    </lineage>
</organism>
<dbReference type="EMBL" id="CM010716">
    <property type="protein sequence ID" value="RZC49606.1"/>
    <property type="molecule type" value="Genomic_DNA"/>
</dbReference>
<protein>
    <submittedName>
        <fullName evidence="1">Uncharacterized protein</fullName>
    </submittedName>
</protein>
<name>A0A4Y7INB1_PAPSO</name>
<dbReference type="AlphaFoldDB" id="A0A4Y7INB1"/>
<accession>A0A4Y7INB1</accession>
<evidence type="ECO:0000313" key="2">
    <source>
        <dbReference type="Proteomes" id="UP000316621"/>
    </source>
</evidence>
<evidence type="ECO:0000313" key="1">
    <source>
        <dbReference type="EMBL" id="RZC49606.1"/>
    </source>
</evidence>
<reference evidence="1 2" key="1">
    <citation type="journal article" date="2018" name="Science">
        <title>The opium poppy genome and morphinan production.</title>
        <authorList>
            <person name="Guo L."/>
            <person name="Winzer T."/>
            <person name="Yang X."/>
            <person name="Li Y."/>
            <person name="Ning Z."/>
            <person name="He Z."/>
            <person name="Teodor R."/>
            <person name="Lu Y."/>
            <person name="Bowser T.A."/>
            <person name="Graham I.A."/>
            <person name="Ye K."/>
        </authorList>
    </citation>
    <scope>NUCLEOTIDE SEQUENCE [LARGE SCALE GENOMIC DNA]</scope>
    <source>
        <strain evidence="2">cv. HN1</strain>
        <tissue evidence="1">Leaves</tissue>
    </source>
</reference>
<keyword evidence="2" id="KW-1185">Reference proteome</keyword>
<gene>
    <name evidence="1" type="ORF">C5167_018033</name>
</gene>